<dbReference type="Pfam" id="PF14144">
    <property type="entry name" value="DOG1"/>
    <property type="match status" value="1"/>
</dbReference>
<dbReference type="GO" id="GO:0006351">
    <property type="term" value="P:DNA-templated transcription"/>
    <property type="evidence" value="ECO:0007669"/>
    <property type="project" value="InterPro"/>
</dbReference>
<organism evidence="2 3">
    <name type="scientific">Dillenia turbinata</name>
    <dbReference type="NCBI Taxonomy" id="194707"/>
    <lineage>
        <taxon>Eukaryota</taxon>
        <taxon>Viridiplantae</taxon>
        <taxon>Streptophyta</taxon>
        <taxon>Embryophyta</taxon>
        <taxon>Tracheophyta</taxon>
        <taxon>Spermatophyta</taxon>
        <taxon>Magnoliopsida</taxon>
        <taxon>eudicotyledons</taxon>
        <taxon>Gunneridae</taxon>
        <taxon>Pentapetalae</taxon>
        <taxon>Dilleniales</taxon>
        <taxon>Dilleniaceae</taxon>
        <taxon>Dillenia</taxon>
    </lineage>
</organism>
<name>A0AAN8VC44_9MAGN</name>
<dbReference type="InterPro" id="IPR025422">
    <property type="entry name" value="TGA_domain"/>
</dbReference>
<keyword evidence="3" id="KW-1185">Reference proteome</keyword>
<dbReference type="Proteomes" id="UP001370490">
    <property type="component" value="Unassembled WGS sequence"/>
</dbReference>
<proteinExistence type="predicted"/>
<accession>A0AAN8VC44</accession>
<dbReference type="InterPro" id="IPR051886">
    <property type="entry name" value="Seed_Dev/Stress_Resp_Reg"/>
</dbReference>
<dbReference type="PROSITE" id="PS51806">
    <property type="entry name" value="DOG1"/>
    <property type="match status" value="1"/>
</dbReference>
<dbReference type="PANTHER" id="PTHR46354">
    <property type="entry name" value="DOG1 DOMAIN-CONTAINING PROTEIN"/>
    <property type="match status" value="1"/>
</dbReference>
<evidence type="ECO:0000259" key="1">
    <source>
        <dbReference type="PROSITE" id="PS51806"/>
    </source>
</evidence>
<sequence length="286" mass="32591">MSVPPSSAQVMASAMAVGNENRESESFKKFFESWLVEQNQHLNELLTASTQHSNNNSSNQGEENEIRQLVDRVIKHYELYYAVKSSWAKQDVLSMLTPPWRSSLEDAFLWIGGWRPTMAFHLLYSKSGLQLEARLGHAEFYNFDLDLDLADLRPAQLEGIDSLQKDRIREEKEITEKMAKQQETVADSSMVDLSHVVSELMRKRSSEDGGARLEEQEVQLSVESALGPKEEGLEQILQLADDLRLRTLKGVIEILSPIQAVHFLIAAAELHLRFHDWGKRKDARQS</sequence>
<dbReference type="GO" id="GO:0043565">
    <property type="term" value="F:sequence-specific DNA binding"/>
    <property type="evidence" value="ECO:0007669"/>
    <property type="project" value="InterPro"/>
</dbReference>
<dbReference type="EMBL" id="JBAMMX010000011">
    <property type="protein sequence ID" value="KAK6931310.1"/>
    <property type="molecule type" value="Genomic_DNA"/>
</dbReference>
<dbReference type="PANTHER" id="PTHR46354:SF4">
    <property type="entry name" value="PROTEIN DOG1-LIKE 3"/>
    <property type="match status" value="1"/>
</dbReference>
<dbReference type="AlphaFoldDB" id="A0AAN8VC44"/>
<gene>
    <name evidence="2" type="ORF">RJ641_003103</name>
</gene>
<protein>
    <submittedName>
        <fullName evidence="2">Transcription factor TGA like domain</fullName>
    </submittedName>
</protein>
<evidence type="ECO:0000313" key="2">
    <source>
        <dbReference type="EMBL" id="KAK6931310.1"/>
    </source>
</evidence>
<reference evidence="2 3" key="1">
    <citation type="submission" date="2023-12" db="EMBL/GenBank/DDBJ databases">
        <title>A high-quality genome assembly for Dillenia turbinata (Dilleniales).</title>
        <authorList>
            <person name="Chanderbali A."/>
        </authorList>
    </citation>
    <scope>NUCLEOTIDE SEQUENCE [LARGE SCALE GENOMIC DNA]</scope>
    <source>
        <strain evidence="2">LSX21</strain>
        <tissue evidence="2">Leaf</tissue>
    </source>
</reference>
<feature type="domain" description="DOG1" evidence="1">
    <location>
        <begin position="24"/>
        <end position="284"/>
    </location>
</feature>
<evidence type="ECO:0000313" key="3">
    <source>
        <dbReference type="Proteomes" id="UP001370490"/>
    </source>
</evidence>
<comment type="caution">
    <text evidence="2">The sequence shown here is derived from an EMBL/GenBank/DDBJ whole genome shotgun (WGS) entry which is preliminary data.</text>
</comment>